<feature type="region of interest" description="Disordered" evidence="1">
    <location>
        <begin position="40"/>
        <end position="64"/>
    </location>
</feature>
<proteinExistence type="predicted"/>
<sequence length="64" mass="7277">MVAWTRLRNPIWISFVAHYLTACLRAEWILSRLLRKGSKDGLPPPGYPPSRAHLQAQPPSPRSN</sequence>
<keyword evidence="3" id="KW-1185">Reference proteome</keyword>
<dbReference type="Proteomes" id="UP000663859">
    <property type="component" value="Unassembled WGS sequence"/>
</dbReference>
<gene>
    <name evidence="2" type="ORF">MPNT_130037</name>
</gene>
<organism evidence="2 3">
    <name type="scientific">Candidatus Methylacidithermus pantelleriae</name>
    <dbReference type="NCBI Taxonomy" id="2744239"/>
    <lineage>
        <taxon>Bacteria</taxon>
        <taxon>Pseudomonadati</taxon>
        <taxon>Verrucomicrobiota</taxon>
        <taxon>Methylacidiphilae</taxon>
        <taxon>Methylacidiphilales</taxon>
        <taxon>Methylacidiphilaceae</taxon>
        <taxon>Candidatus Methylacidithermus</taxon>
    </lineage>
</organism>
<accession>A0A8J2FNJ7</accession>
<evidence type="ECO:0000256" key="1">
    <source>
        <dbReference type="SAM" id="MobiDB-lite"/>
    </source>
</evidence>
<name>A0A8J2FNJ7_9BACT</name>
<dbReference type="AlphaFoldDB" id="A0A8J2FNJ7"/>
<evidence type="ECO:0000313" key="2">
    <source>
        <dbReference type="EMBL" id="CAF0693000.1"/>
    </source>
</evidence>
<dbReference type="EMBL" id="CAJNOB010000005">
    <property type="protein sequence ID" value="CAF0693000.1"/>
    <property type="molecule type" value="Genomic_DNA"/>
</dbReference>
<evidence type="ECO:0000313" key="3">
    <source>
        <dbReference type="Proteomes" id="UP000663859"/>
    </source>
</evidence>
<comment type="caution">
    <text evidence="2">The sequence shown here is derived from an EMBL/GenBank/DDBJ whole genome shotgun (WGS) entry which is preliminary data.</text>
</comment>
<reference evidence="2" key="1">
    <citation type="submission" date="2021-02" db="EMBL/GenBank/DDBJ databases">
        <authorList>
            <person name="Cremers G."/>
            <person name="Picone N."/>
        </authorList>
    </citation>
    <scope>NUCLEOTIDE SEQUENCE</scope>
    <source>
        <strain evidence="2">PQ17</strain>
    </source>
</reference>
<protein>
    <submittedName>
        <fullName evidence="2">Uncharacterized protein</fullName>
    </submittedName>
</protein>